<evidence type="ECO:0000256" key="1">
    <source>
        <dbReference type="ARBA" id="ARBA00004651"/>
    </source>
</evidence>
<dbReference type="Proteomes" id="UP001341297">
    <property type="component" value="Unassembled WGS sequence"/>
</dbReference>
<evidence type="ECO:0000256" key="7">
    <source>
        <dbReference type="ARBA" id="ARBA00023136"/>
    </source>
</evidence>
<dbReference type="EMBL" id="LECW02000012">
    <property type="protein sequence ID" value="KRT94355.1"/>
    <property type="molecule type" value="Genomic_DNA"/>
</dbReference>
<dbReference type="CDD" id="cd06550">
    <property type="entry name" value="TM_ABC_iron-siderophores_like"/>
    <property type="match status" value="1"/>
</dbReference>
<feature type="transmembrane region" description="Helical" evidence="8">
    <location>
        <begin position="319"/>
        <end position="336"/>
    </location>
</feature>
<dbReference type="GO" id="GO:0005886">
    <property type="term" value="C:plasma membrane"/>
    <property type="evidence" value="ECO:0007669"/>
    <property type="project" value="UniProtKB-SubCell"/>
</dbReference>
<sequence>METLKNKNGRAVMIMLVMAALILGVFLVSLNMGEIRIAPFDALKTLFGGGTPQDELVLFEFRLPRMILAALIGAGIAAAGAVWQGVSQNDLADPGILGINAGAGFAVVIFIYFFQGAGGSFDANVAFSLPIFAFAGACIAVVLIYLFAWKKGLNPIRLVLVGIGINTAFGAAILMLQLKMNPNDFMQATVWLSGNIWSANWSFVSAILPWIVLLIPFIFYKARYLNVLNLGDQIAAGLGTSVEKERLALLLAAAALSGACVAAGGNITFLGLVAPHIARRLVGPKHQLLIPASALTGALLLLLADLIGKTLLAPSEIPVGLVISVLGAPYFIYLLMKTN</sequence>
<keyword evidence="3" id="KW-0813">Transport</keyword>
<feature type="transmembrane region" description="Helical" evidence="8">
    <location>
        <begin position="288"/>
        <end position="307"/>
    </location>
</feature>
<dbReference type="RefSeq" id="WP_048353263.1">
    <property type="nucleotide sequence ID" value="NZ_CP023481.1"/>
</dbReference>
<keyword evidence="7 8" id="KW-0472">Membrane</keyword>
<feature type="transmembrane region" description="Helical" evidence="8">
    <location>
        <begin position="158"/>
        <end position="178"/>
    </location>
</feature>
<dbReference type="InterPro" id="IPR037294">
    <property type="entry name" value="ABC_BtuC-like"/>
</dbReference>
<evidence type="ECO:0000256" key="8">
    <source>
        <dbReference type="SAM" id="Phobius"/>
    </source>
</evidence>
<dbReference type="OrthoDB" id="9811721at2"/>
<proteinExistence type="inferred from homology"/>
<feature type="transmembrane region" description="Helical" evidence="8">
    <location>
        <begin position="12"/>
        <end position="30"/>
    </location>
</feature>
<gene>
    <name evidence="9" type="ORF">AB447_203460</name>
    <name evidence="10" type="ORF">P8828_13770</name>
</gene>
<evidence type="ECO:0000313" key="12">
    <source>
        <dbReference type="Proteomes" id="UP001341297"/>
    </source>
</evidence>
<evidence type="ECO:0000313" key="10">
    <source>
        <dbReference type="EMBL" id="MEC0485888.1"/>
    </source>
</evidence>
<dbReference type="Proteomes" id="UP000036168">
    <property type="component" value="Unassembled WGS sequence"/>
</dbReference>
<dbReference type="STRING" id="1664069.BGLY_3910"/>
<dbReference type="PANTHER" id="PTHR30472:SF64">
    <property type="entry name" value="IRON(3+)-HYDROXAMATE IMPORT SYSTEM PERMEASE PROTEIN FHUG"/>
    <property type="match status" value="1"/>
</dbReference>
<dbReference type="SUPFAM" id="SSF81345">
    <property type="entry name" value="ABC transporter involved in vitamin B12 uptake, BtuC"/>
    <property type="match status" value="1"/>
</dbReference>
<comment type="similarity">
    <text evidence="2">Belongs to the binding-protein-dependent transport system permease family. FecCD subfamily.</text>
</comment>
<feature type="transmembrane region" description="Helical" evidence="8">
    <location>
        <begin position="66"/>
        <end position="83"/>
    </location>
</feature>
<name>A0A0T6BS00_9BACI</name>
<protein>
    <submittedName>
        <fullName evidence="9">Iron ABC transporter permease</fullName>
    </submittedName>
</protein>
<evidence type="ECO:0000313" key="9">
    <source>
        <dbReference type="EMBL" id="KRT94355.1"/>
    </source>
</evidence>
<reference evidence="9" key="2">
    <citation type="submission" date="2015-10" db="EMBL/GenBank/DDBJ databases">
        <authorList>
            <person name="Gilbert D.G."/>
        </authorList>
    </citation>
    <scope>NUCLEOTIDE SEQUENCE</scope>
    <source>
        <strain evidence="9">GO-13</strain>
    </source>
</reference>
<evidence type="ECO:0000256" key="6">
    <source>
        <dbReference type="ARBA" id="ARBA00022989"/>
    </source>
</evidence>
<dbReference type="EMBL" id="JARRTL010000011">
    <property type="protein sequence ID" value="MEC0485888.1"/>
    <property type="molecule type" value="Genomic_DNA"/>
</dbReference>
<dbReference type="GO" id="GO:0033214">
    <property type="term" value="P:siderophore-iron import into cell"/>
    <property type="evidence" value="ECO:0007669"/>
    <property type="project" value="TreeGrafter"/>
</dbReference>
<dbReference type="PANTHER" id="PTHR30472">
    <property type="entry name" value="FERRIC ENTEROBACTIN TRANSPORT SYSTEM PERMEASE PROTEIN"/>
    <property type="match status" value="1"/>
</dbReference>
<comment type="subcellular location">
    <subcellularLocation>
        <location evidence="1">Cell membrane</location>
        <topology evidence="1">Multi-pass membrane protein</topology>
    </subcellularLocation>
</comment>
<evidence type="ECO:0000313" key="11">
    <source>
        <dbReference type="Proteomes" id="UP000036168"/>
    </source>
</evidence>
<dbReference type="FunFam" id="1.10.3470.10:FF:000001">
    <property type="entry name" value="Vitamin B12 ABC transporter permease BtuC"/>
    <property type="match status" value="1"/>
</dbReference>
<evidence type="ECO:0000256" key="4">
    <source>
        <dbReference type="ARBA" id="ARBA00022475"/>
    </source>
</evidence>
<reference evidence="9 11" key="1">
    <citation type="journal article" date="2015" name="Int. J. Syst. Evol. Microbiol.">
        <title>Bacillus glycinifermentans sp. nov., isolated from fermented soybean paste.</title>
        <authorList>
            <person name="Kim S.J."/>
            <person name="Dunlap C.A."/>
            <person name="Kwon S.W."/>
            <person name="Rooney A.P."/>
        </authorList>
    </citation>
    <scope>NUCLEOTIDE SEQUENCE [LARGE SCALE GENOMIC DNA]</scope>
    <source>
        <strain evidence="9 11">GO-13</strain>
    </source>
</reference>
<evidence type="ECO:0000256" key="5">
    <source>
        <dbReference type="ARBA" id="ARBA00022692"/>
    </source>
</evidence>
<feature type="transmembrane region" description="Helical" evidence="8">
    <location>
        <begin position="198"/>
        <end position="220"/>
    </location>
</feature>
<keyword evidence="4" id="KW-1003">Cell membrane</keyword>
<feature type="transmembrane region" description="Helical" evidence="8">
    <location>
        <begin position="126"/>
        <end position="146"/>
    </location>
</feature>
<dbReference type="Gene3D" id="1.10.3470.10">
    <property type="entry name" value="ABC transporter involved in vitamin B12 uptake, BtuC"/>
    <property type="match status" value="1"/>
</dbReference>
<feature type="transmembrane region" description="Helical" evidence="8">
    <location>
        <begin position="247"/>
        <end position="268"/>
    </location>
</feature>
<keyword evidence="12" id="KW-1185">Reference proteome</keyword>
<keyword evidence="6 8" id="KW-1133">Transmembrane helix</keyword>
<dbReference type="Pfam" id="PF01032">
    <property type="entry name" value="FecCD"/>
    <property type="match status" value="1"/>
</dbReference>
<reference evidence="10 12" key="3">
    <citation type="submission" date="2023-03" db="EMBL/GenBank/DDBJ databases">
        <title>Agriculturally important microbes genome sequencing.</title>
        <authorList>
            <person name="Dunlap C."/>
        </authorList>
    </citation>
    <scope>NUCLEOTIDE SEQUENCE [LARGE SCALE GENOMIC DNA]</scope>
    <source>
        <strain evidence="10 12">CBP-3203</strain>
    </source>
</reference>
<accession>A0A0T6BS00</accession>
<dbReference type="InterPro" id="IPR000522">
    <property type="entry name" value="ABC_transptr_permease_BtuC"/>
</dbReference>
<comment type="caution">
    <text evidence="9">The sequence shown here is derived from an EMBL/GenBank/DDBJ whole genome shotgun (WGS) entry which is preliminary data.</text>
</comment>
<keyword evidence="5 8" id="KW-0812">Transmembrane</keyword>
<dbReference type="AlphaFoldDB" id="A0A0T6BS00"/>
<evidence type="ECO:0000256" key="2">
    <source>
        <dbReference type="ARBA" id="ARBA00007935"/>
    </source>
</evidence>
<feature type="transmembrane region" description="Helical" evidence="8">
    <location>
        <begin position="95"/>
        <end position="114"/>
    </location>
</feature>
<organism evidence="9 11">
    <name type="scientific">Bacillus glycinifermentans</name>
    <dbReference type="NCBI Taxonomy" id="1664069"/>
    <lineage>
        <taxon>Bacteria</taxon>
        <taxon>Bacillati</taxon>
        <taxon>Bacillota</taxon>
        <taxon>Bacilli</taxon>
        <taxon>Bacillales</taxon>
        <taxon>Bacillaceae</taxon>
        <taxon>Bacillus</taxon>
    </lineage>
</organism>
<dbReference type="GO" id="GO:0022857">
    <property type="term" value="F:transmembrane transporter activity"/>
    <property type="evidence" value="ECO:0007669"/>
    <property type="project" value="InterPro"/>
</dbReference>
<evidence type="ECO:0000256" key="3">
    <source>
        <dbReference type="ARBA" id="ARBA00022448"/>
    </source>
</evidence>